<reference evidence="1" key="1">
    <citation type="journal article" date="2014" name="Front. Microbiol.">
        <title>High frequency of phylogenetically diverse reductive dehalogenase-homologous genes in deep subseafloor sedimentary metagenomes.</title>
        <authorList>
            <person name="Kawai M."/>
            <person name="Futagami T."/>
            <person name="Toyoda A."/>
            <person name="Takaki Y."/>
            <person name="Nishi S."/>
            <person name="Hori S."/>
            <person name="Arai W."/>
            <person name="Tsubouchi T."/>
            <person name="Morono Y."/>
            <person name="Uchiyama I."/>
            <person name="Ito T."/>
            <person name="Fujiyama A."/>
            <person name="Inagaki F."/>
            <person name="Takami H."/>
        </authorList>
    </citation>
    <scope>NUCLEOTIDE SEQUENCE</scope>
    <source>
        <strain evidence="1">Expedition CK06-06</strain>
    </source>
</reference>
<dbReference type="EMBL" id="BART01040149">
    <property type="protein sequence ID" value="GAH26542.1"/>
    <property type="molecule type" value="Genomic_DNA"/>
</dbReference>
<evidence type="ECO:0000313" key="1">
    <source>
        <dbReference type="EMBL" id="GAH26542.1"/>
    </source>
</evidence>
<sequence length="67" mass="8216">LKKSTKEEVKANVKTILEDYFDRLDKERRLMDKRLELLDEGYKKFEKLFSDKSYGPDRARMRKKKMK</sequence>
<proteinExistence type="predicted"/>
<gene>
    <name evidence="1" type="ORF">S01H4_65541</name>
</gene>
<accession>X1E1Z9</accession>
<dbReference type="AlphaFoldDB" id="X1E1Z9"/>
<organism evidence="1">
    <name type="scientific">marine sediment metagenome</name>
    <dbReference type="NCBI Taxonomy" id="412755"/>
    <lineage>
        <taxon>unclassified sequences</taxon>
        <taxon>metagenomes</taxon>
        <taxon>ecological metagenomes</taxon>
    </lineage>
</organism>
<feature type="non-terminal residue" evidence="1">
    <location>
        <position position="1"/>
    </location>
</feature>
<comment type="caution">
    <text evidence="1">The sequence shown here is derived from an EMBL/GenBank/DDBJ whole genome shotgun (WGS) entry which is preliminary data.</text>
</comment>
<name>X1E1Z9_9ZZZZ</name>
<protein>
    <submittedName>
        <fullName evidence="1">Uncharacterized protein</fullName>
    </submittedName>
</protein>